<dbReference type="PROSITE" id="PS51762">
    <property type="entry name" value="GH16_2"/>
    <property type="match status" value="1"/>
</dbReference>
<accession>A0ABW3VZ86</accession>
<keyword evidence="4" id="KW-1185">Reference proteome</keyword>
<dbReference type="CDD" id="cd08023">
    <property type="entry name" value="GH16_laminarinase_like"/>
    <property type="match status" value="1"/>
</dbReference>
<evidence type="ECO:0000259" key="2">
    <source>
        <dbReference type="PROSITE" id="PS51762"/>
    </source>
</evidence>
<dbReference type="Pfam" id="PF00722">
    <property type="entry name" value="Glyco_hydro_16"/>
    <property type="match status" value="1"/>
</dbReference>
<dbReference type="PANTHER" id="PTHR10963:SF60">
    <property type="entry name" value="GRAM-NEGATIVE BACTERIA-BINDING PROTEIN 1-RELATED"/>
    <property type="match status" value="1"/>
</dbReference>
<dbReference type="SUPFAM" id="SSF49899">
    <property type="entry name" value="Concanavalin A-like lectins/glucanases"/>
    <property type="match status" value="1"/>
</dbReference>
<dbReference type="InterPro" id="IPR013320">
    <property type="entry name" value="ConA-like_dom_sf"/>
</dbReference>
<dbReference type="InterPro" id="IPR050546">
    <property type="entry name" value="Glycosyl_Hydrlase_16"/>
</dbReference>
<reference evidence="4" key="1">
    <citation type="journal article" date="2019" name="Int. J. Syst. Evol. Microbiol.">
        <title>The Global Catalogue of Microorganisms (GCM) 10K type strain sequencing project: providing services to taxonomists for standard genome sequencing and annotation.</title>
        <authorList>
            <consortium name="The Broad Institute Genomics Platform"/>
            <consortium name="The Broad Institute Genome Sequencing Center for Infectious Disease"/>
            <person name="Wu L."/>
            <person name="Ma J."/>
        </authorList>
    </citation>
    <scope>NUCLEOTIDE SEQUENCE [LARGE SCALE GENOMIC DNA]</scope>
    <source>
        <strain evidence="4">CCUG 52478</strain>
    </source>
</reference>
<name>A0ABW3VZ86_9ACTN</name>
<sequence>MGFMGFKRALTLTSAALLLLGLQVEAMPETEAAATVASGAAAKATPTAAVTSDACGARKKRPGGGYYTCTFADDFDGWSLDDRYWHVMENATSGAACYVNSPDTLAVSDGQLHLTARPTPAPDTCPERSDGTRASYMTGAVNTFWKWSQQYGRFEVRMKSPVATGPGPHAAFWLWPDTRSSSAATWPASGEIDVAETYAAYPTLNIPFLHYSWNDNGGPRPGLNTSWSCLALRGQWHTYVLEWTSSKLTISVDGLTCLTNTKGASSFRKPFIMALSQLVDDTGVNAVQDGSVLPSTLDVDYVKVWQ</sequence>
<dbReference type="RefSeq" id="WP_367920632.1">
    <property type="nucleotide sequence ID" value="NZ_BAABAC010000035.1"/>
</dbReference>
<keyword evidence="1" id="KW-0732">Signal</keyword>
<evidence type="ECO:0000313" key="4">
    <source>
        <dbReference type="Proteomes" id="UP001597229"/>
    </source>
</evidence>
<evidence type="ECO:0000256" key="1">
    <source>
        <dbReference type="SAM" id="SignalP"/>
    </source>
</evidence>
<organism evidence="3 4">
    <name type="scientific">Nocardioides ginsengisoli</name>
    <dbReference type="NCBI Taxonomy" id="363868"/>
    <lineage>
        <taxon>Bacteria</taxon>
        <taxon>Bacillati</taxon>
        <taxon>Actinomycetota</taxon>
        <taxon>Actinomycetes</taxon>
        <taxon>Propionibacteriales</taxon>
        <taxon>Nocardioidaceae</taxon>
        <taxon>Nocardioides</taxon>
    </lineage>
</organism>
<feature type="signal peptide" evidence="1">
    <location>
        <begin position="1"/>
        <end position="26"/>
    </location>
</feature>
<dbReference type="Gene3D" id="2.60.120.200">
    <property type="match status" value="1"/>
</dbReference>
<dbReference type="PANTHER" id="PTHR10963">
    <property type="entry name" value="GLYCOSYL HYDROLASE-RELATED"/>
    <property type="match status" value="1"/>
</dbReference>
<evidence type="ECO:0000313" key="3">
    <source>
        <dbReference type="EMBL" id="MFD1248247.1"/>
    </source>
</evidence>
<feature type="domain" description="GH16" evidence="2">
    <location>
        <begin position="40"/>
        <end position="306"/>
    </location>
</feature>
<dbReference type="Proteomes" id="UP001597229">
    <property type="component" value="Unassembled WGS sequence"/>
</dbReference>
<dbReference type="InterPro" id="IPR000757">
    <property type="entry name" value="Beta-glucanase-like"/>
</dbReference>
<dbReference type="EMBL" id="JBHTLX010000014">
    <property type="protein sequence ID" value="MFD1248247.1"/>
    <property type="molecule type" value="Genomic_DNA"/>
</dbReference>
<comment type="caution">
    <text evidence="3">The sequence shown here is derived from an EMBL/GenBank/DDBJ whole genome shotgun (WGS) entry which is preliminary data.</text>
</comment>
<proteinExistence type="predicted"/>
<gene>
    <name evidence="3" type="ORF">ACFQ3F_10655</name>
</gene>
<protein>
    <submittedName>
        <fullName evidence="3">Family 16 glycosylhydrolase</fullName>
    </submittedName>
</protein>
<feature type="chain" id="PRO_5046400798" evidence="1">
    <location>
        <begin position="27"/>
        <end position="306"/>
    </location>
</feature>